<dbReference type="STRING" id="546364.SAMN04489730_2140"/>
<dbReference type="Proteomes" id="UP000182740">
    <property type="component" value="Unassembled WGS sequence"/>
</dbReference>
<accession>A0A1K1QRE9</accession>
<gene>
    <name evidence="2" type="ORF">SAMN04489730_2140</name>
</gene>
<keyword evidence="1" id="KW-0472">Membrane</keyword>
<dbReference type="AlphaFoldDB" id="A0A1K1QRE9"/>
<feature type="transmembrane region" description="Helical" evidence="1">
    <location>
        <begin position="71"/>
        <end position="91"/>
    </location>
</feature>
<proteinExistence type="predicted"/>
<evidence type="ECO:0000313" key="2">
    <source>
        <dbReference type="EMBL" id="SFW62503.1"/>
    </source>
</evidence>
<protein>
    <submittedName>
        <fullName evidence="2">Uncharacterized protein</fullName>
    </submittedName>
</protein>
<evidence type="ECO:0000256" key="1">
    <source>
        <dbReference type="SAM" id="Phobius"/>
    </source>
</evidence>
<name>A0A1K1QRE9_9PSEU</name>
<keyword evidence="1" id="KW-1133">Transmembrane helix</keyword>
<dbReference type="EMBL" id="FPJG01000006">
    <property type="protein sequence ID" value="SFW62503.1"/>
    <property type="molecule type" value="Genomic_DNA"/>
</dbReference>
<evidence type="ECO:0000313" key="3">
    <source>
        <dbReference type="Proteomes" id="UP000182740"/>
    </source>
</evidence>
<keyword evidence="1" id="KW-0812">Transmembrane</keyword>
<sequence length="217" mass="23978">MDGENEPSAPAGASQAQAELVLRDELGQAWQHYRHLEVLRGQYLTFAFTVTFALAAIGIPATPKLSSSPSLLLLTASLTLFYALFITSYYANVRKIRFLLMHYQRVMMGLRKHFLTVPGFEPHLAALELMSSIHPVIRHWAFRIQTISEAVFVFLLALATVIEAVTTVAVARHGVWWQILLMAAIDGVAVLLSGSVVGFAVLLRRDPHSDQGPISAR</sequence>
<organism evidence="2 3">
    <name type="scientific">Amycolatopsis australiensis</name>
    <dbReference type="NCBI Taxonomy" id="546364"/>
    <lineage>
        <taxon>Bacteria</taxon>
        <taxon>Bacillati</taxon>
        <taxon>Actinomycetota</taxon>
        <taxon>Actinomycetes</taxon>
        <taxon>Pseudonocardiales</taxon>
        <taxon>Pseudonocardiaceae</taxon>
        <taxon>Amycolatopsis</taxon>
    </lineage>
</organism>
<feature type="transmembrane region" description="Helical" evidence="1">
    <location>
        <begin position="150"/>
        <end position="170"/>
    </location>
</feature>
<feature type="transmembrane region" description="Helical" evidence="1">
    <location>
        <begin position="176"/>
        <end position="203"/>
    </location>
</feature>
<feature type="transmembrane region" description="Helical" evidence="1">
    <location>
        <begin position="43"/>
        <end position="59"/>
    </location>
</feature>
<dbReference type="RefSeq" id="WP_072476107.1">
    <property type="nucleotide sequence ID" value="NZ_FPJG01000006.1"/>
</dbReference>
<reference evidence="3" key="1">
    <citation type="submission" date="2016-11" db="EMBL/GenBank/DDBJ databases">
        <authorList>
            <person name="Varghese N."/>
            <person name="Submissions S."/>
        </authorList>
    </citation>
    <scope>NUCLEOTIDE SEQUENCE [LARGE SCALE GENOMIC DNA]</scope>
    <source>
        <strain evidence="3">DSM 44671</strain>
    </source>
</reference>
<keyword evidence="3" id="KW-1185">Reference proteome</keyword>